<feature type="transmembrane region" description="Helical" evidence="1">
    <location>
        <begin position="40"/>
        <end position="57"/>
    </location>
</feature>
<gene>
    <name evidence="2" type="ORF">JCM19232_439</name>
</gene>
<dbReference type="AlphaFoldDB" id="A0A0B8P1K9"/>
<reference evidence="2 3" key="2">
    <citation type="submission" date="2015-01" db="EMBL/GenBank/DDBJ databases">
        <authorList>
            <consortium name="NBRP consortium"/>
            <person name="Sawabe T."/>
            <person name="Meirelles P."/>
            <person name="Feng G."/>
            <person name="Sayaka M."/>
            <person name="Hattori M."/>
            <person name="Ohkuma M."/>
        </authorList>
    </citation>
    <scope>NUCLEOTIDE SEQUENCE [LARGE SCALE GENOMIC DNA]</scope>
    <source>
        <strain evidence="2 3">JCM19232</strain>
    </source>
</reference>
<evidence type="ECO:0000313" key="2">
    <source>
        <dbReference type="EMBL" id="GAM60106.1"/>
    </source>
</evidence>
<keyword evidence="1" id="KW-0472">Membrane</keyword>
<comment type="caution">
    <text evidence="2">The sequence shown here is derived from an EMBL/GenBank/DDBJ whole genome shotgun (WGS) entry which is preliminary data.</text>
</comment>
<dbReference type="Proteomes" id="UP000031670">
    <property type="component" value="Unassembled WGS sequence"/>
</dbReference>
<keyword evidence="1" id="KW-0812">Transmembrane</keyword>
<evidence type="ECO:0000256" key="1">
    <source>
        <dbReference type="SAM" id="Phobius"/>
    </source>
</evidence>
<reference evidence="2 3" key="1">
    <citation type="submission" date="2015-01" db="EMBL/GenBank/DDBJ databases">
        <title>Vibrio sp. C5 JCM 19232 whole genome shotgun sequence.</title>
        <authorList>
            <person name="Sawabe T."/>
            <person name="Meirelles P."/>
            <person name="Feng G."/>
            <person name="Sayaka M."/>
            <person name="Hattori M."/>
            <person name="Ohkuma M."/>
        </authorList>
    </citation>
    <scope>NUCLEOTIDE SEQUENCE [LARGE SCALE GENOMIC DNA]</scope>
    <source>
        <strain evidence="2 3">JCM19232</strain>
    </source>
</reference>
<proteinExistence type="predicted"/>
<organism evidence="2 3">
    <name type="scientific">Vibrio ishigakensis</name>
    <dbReference type="NCBI Taxonomy" id="1481914"/>
    <lineage>
        <taxon>Bacteria</taxon>
        <taxon>Pseudomonadati</taxon>
        <taxon>Pseudomonadota</taxon>
        <taxon>Gammaproteobacteria</taxon>
        <taxon>Vibrionales</taxon>
        <taxon>Vibrionaceae</taxon>
        <taxon>Vibrio</taxon>
    </lineage>
</organism>
<sequence>MWLKRGSLKAIASDGLFTFLLFWLVSPMVLFTFAGNILPAYVLPGIPALALLITMLVSEEDTDKKWFQITAAIIPFTLVVTAVVLNLGVGDKRSEKSLLAKVNPEIETFYIGKRPFSGQFYSAGQAKLFGETTDLDQYKTVQLVGRKDAVDEVISDRRMNCVIEYTAESKRSLYKCDTSS</sequence>
<accession>A0A0B8P1K9</accession>
<keyword evidence="1" id="KW-1133">Transmembrane helix</keyword>
<name>A0A0B8P1K9_9VIBR</name>
<feature type="transmembrane region" description="Helical" evidence="1">
    <location>
        <begin position="12"/>
        <end position="34"/>
    </location>
</feature>
<protein>
    <submittedName>
        <fullName evidence="2">Uncharacterized protein</fullName>
    </submittedName>
</protein>
<evidence type="ECO:0000313" key="3">
    <source>
        <dbReference type="Proteomes" id="UP000031670"/>
    </source>
</evidence>
<feature type="transmembrane region" description="Helical" evidence="1">
    <location>
        <begin position="69"/>
        <end position="89"/>
    </location>
</feature>
<dbReference type="EMBL" id="BBSA01000001">
    <property type="protein sequence ID" value="GAM60106.1"/>
    <property type="molecule type" value="Genomic_DNA"/>
</dbReference>